<evidence type="ECO:0000313" key="7">
    <source>
        <dbReference type="Proteomes" id="UP000001396"/>
    </source>
</evidence>
<dbReference type="OMA" id="METANGM"/>
<dbReference type="Proteomes" id="UP000001396">
    <property type="component" value="Unassembled WGS sequence"/>
</dbReference>
<comment type="caution">
    <text evidence="6">The sequence shown here is derived from an EMBL/GenBank/DDBJ whole genome shotgun (WGS) entry which is preliminary data.</text>
</comment>
<dbReference type="EMBL" id="ADBJ01000008">
    <property type="protein sequence ID" value="EFA84613.1"/>
    <property type="molecule type" value="Genomic_DNA"/>
</dbReference>
<dbReference type="InterPro" id="IPR029063">
    <property type="entry name" value="SAM-dependent_MTases_sf"/>
</dbReference>
<sequence>MATPPPQGLSPEAKLMQVATGYWASQCLAAVIRLDIQDCFKNGPRSIYDIAQEKNCNGDALYRSMRALSNMGIFMECEEDGYFDHSPTTKILENPNGYINALKFETHPSGYKCWSNYFETVKNGGPNAHENFNAKNMWDVIHQDKEFNALFSRAMGTFTKMTTFAILKEVGHEFAKYETVCDVGGSKGVLMNELLKINPNIQKGICFDLPSVVADTKSEDSRFSVVGGSFFDSVPEADCYTIKNVLHDWSDEKCIDILRTIGKSMKQGGKIYIFDSIIKTKNTPSLPSLLDVRK</sequence>
<keyword evidence="7" id="KW-1185">Reference proteome</keyword>
<evidence type="ECO:0008006" key="8">
    <source>
        <dbReference type="Google" id="ProtNLM"/>
    </source>
</evidence>
<dbReference type="RefSeq" id="XP_020436726.1">
    <property type="nucleotide sequence ID" value="XM_020572609.1"/>
</dbReference>
<dbReference type="PROSITE" id="PS51683">
    <property type="entry name" value="SAM_OMT_II"/>
    <property type="match status" value="1"/>
</dbReference>
<feature type="domain" description="O-methyltransferase dimerisation" evidence="5">
    <location>
        <begin position="16"/>
        <end position="87"/>
    </location>
</feature>
<dbReference type="Pfam" id="PF00891">
    <property type="entry name" value="Methyltransf_2"/>
    <property type="match status" value="1"/>
</dbReference>
<dbReference type="STRING" id="670386.D3AZY9"/>
<dbReference type="GO" id="GO:0008171">
    <property type="term" value="F:O-methyltransferase activity"/>
    <property type="evidence" value="ECO:0007669"/>
    <property type="project" value="InterPro"/>
</dbReference>
<dbReference type="InterPro" id="IPR012967">
    <property type="entry name" value="COMT_dimerisation"/>
</dbReference>
<dbReference type="Gene3D" id="3.40.50.150">
    <property type="entry name" value="Vaccinia Virus protein VP39"/>
    <property type="match status" value="1"/>
</dbReference>
<gene>
    <name evidence="6" type="ORF">PPL_01603</name>
</gene>
<keyword evidence="1" id="KW-0489">Methyltransferase</keyword>
<dbReference type="SUPFAM" id="SSF53335">
    <property type="entry name" value="S-adenosyl-L-methionine-dependent methyltransferases"/>
    <property type="match status" value="1"/>
</dbReference>
<organism evidence="6 7">
    <name type="scientific">Heterostelium pallidum (strain ATCC 26659 / Pp 5 / PN500)</name>
    <name type="common">Cellular slime mold</name>
    <name type="synonym">Polysphondylium pallidum</name>
    <dbReference type="NCBI Taxonomy" id="670386"/>
    <lineage>
        <taxon>Eukaryota</taxon>
        <taxon>Amoebozoa</taxon>
        <taxon>Evosea</taxon>
        <taxon>Eumycetozoa</taxon>
        <taxon>Dictyostelia</taxon>
        <taxon>Acytosteliales</taxon>
        <taxon>Acytosteliaceae</taxon>
        <taxon>Heterostelium</taxon>
    </lineage>
</organism>
<protein>
    <recommendedName>
        <fullName evidence="8">O-methyltransferase</fullName>
    </recommendedName>
</protein>
<keyword evidence="2" id="KW-0808">Transferase</keyword>
<feature type="domain" description="O-methyltransferase C-terminal" evidence="4">
    <location>
        <begin position="114"/>
        <end position="283"/>
    </location>
</feature>
<evidence type="ECO:0000256" key="1">
    <source>
        <dbReference type="ARBA" id="ARBA00022603"/>
    </source>
</evidence>
<dbReference type="SUPFAM" id="SSF46785">
    <property type="entry name" value="Winged helix' DNA-binding domain"/>
    <property type="match status" value="1"/>
</dbReference>
<dbReference type="AlphaFoldDB" id="D3AZY9"/>
<dbReference type="Pfam" id="PF08100">
    <property type="entry name" value="Dimerisation"/>
    <property type="match status" value="1"/>
</dbReference>
<dbReference type="InterPro" id="IPR036388">
    <property type="entry name" value="WH-like_DNA-bd_sf"/>
</dbReference>
<evidence type="ECO:0000259" key="5">
    <source>
        <dbReference type="Pfam" id="PF08100"/>
    </source>
</evidence>
<dbReference type="GO" id="GO:0046983">
    <property type="term" value="F:protein dimerization activity"/>
    <property type="evidence" value="ECO:0007669"/>
    <property type="project" value="InterPro"/>
</dbReference>
<dbReference type="GO" id="GO:0032259">
    <property type="term" value="P:methylation"/>
    <property type="evidence" value="ECO:0007669"/>
    <property type="project" value="UniProtKB-KW"/>
</dbReference>
<dbReference type="InterPro" id="IPR016461">
    <property type="entry name" value="COMT-like"/>
</dbReference>
<evidence type="ECO:0000256" key="2">
    <source>
        <dbReference type="ARBA" id="ARBA00022679"/>
    </source>
</evidence>
<evidence type="ECO:0000259" key="4">
    <source>
        <dbReference type="Pfam" id="PF00891"/>
    </source>
</evidence>
<reference evidence="6 7" key="1">
    <citation type="journal article" date="2011" name="Genome Res.">
        <title>Phylogeny-wide analysis of social amoeba genomes highlights ancient origins for complex intercellular communication.</title>
        <authorList>
            <person name="Heidel A.J."/>
            <person name="Lawal H.M."/>
            <person name="Felder M."/>
            <person name="Schilde C."/>
            <person name="Helps N.R."/>
            <person name="Tunggal B."/>
            <person name="Rivero F."/>
            <person name="John U."/>
            <person name="Schleicher M."/>
            <person name="Eichinger L."/>
            <person name="Platzer M."/>
            <person name="Noegel A.A."/>
            <person name="Schaap P."/>
            <person name="Gloeckner G."/>
        </authorList>
    </citation>
    <scope>NUCLEOTIDE SEQUENCE [LARGE SCALE GENOMIC DNA]</scope>
    <source>
        <strain evidence="7">ATCC 26659 / Pp 5 / PN500</strain>
    </source>
</reference>
<proteinExistence type="predicted"/>
<dbReference type="Gene3D" id="1.10.10.10">
    <property type="entry name" value="Winged helix-like DNA-binding domain superfamily/Winged helix DNA-binding domain"/>
    <property type="match status" value="1"/>
</dbReference>
<evidence type="ECO:0000313" key="6">
    <source>
        <dbReference type="EMBL" id="EFA84613.1"/>
    </source>
</evidence>
<accession>D3AZY9</accession>
<dbReference type="InterPro" id="IPR001077">
    <property type="entry name" value="COMT_C"/>
</dbReference>
<dbReference type="InParanoid" id="D3AZY9"/>
<evidence type="ECO:0000256" key="3">
    <source>
        <dbReference type="ARBA" id="ARBA00022691"/>
    </source>
</evidence>
<dbReference type="GeneID" id="31357132"/>
<keyword evidence="3" id="KW-0949">S-adenosyl-L-methionine</keyword>
<name>D3AZY9_HETP5</name>
<dbReference type="InterPro" id="IPR036390">
    <property type="entry name" value="WH_DNA-bd_sf"/>
</dbReference>
<dbReference type="PANTHER" id="PTHR11746">
    <property type="entry name" value="O-METHYLTRANSFERASE"/>
    <property type="match status" value="1"/>
</dbReference>